<reference evidence="2" key="1">
    <citation type="journal article" date="2019" name="Sci. Rep.">
        <title>Draft genome of Tanacetum cinerariifolium, the natural source of mosquito coil.</title>
        <authorList>
            <person name="Yamashiro T."/>
            <person name="Shiraishi A."/>
            <person name="Satake H."/>
            <person name="Nakayama K."/>
        </authorList>
    </citation>
    <scope>NUCLEOTIDE SEQUENCE</scope>
</reference>
<feature type="compositionally biased region" description="Polar residues" evidence="1">
    <location>
        <begin position="55"/>
        <end position="65"/>
    </location>
</feature>
<sequence length="144" mass="16558">MYKAFNDRTIDYDKLERKLNEALGQLAQKDIEIKEGLKTKAYEISVVKEKHDETSSNSRNKNVDTTPRYKNDNQSGQFRNQRTVNVDGARENVGSPVAEQYDWLVDTDEEVDEQELEAHYSYMAMFQEVPTADSGTDSEPVEQV</sequence>
<protein>
    <recommendedName>
        <fullName evidence="3">Retrovirus-related Pol polyprotein from transposon TNT 1-94</fullName>
    </recommendedName>
</protein>
<feature type="region of interest" description="Disordered" evidence="1">
    <location>
        <begin position="48"/>
        <end position="93"/>
    </location>
</feature>
<dbReference type="AlphaFoldDB" id="A0A699Q5K8"/>
<accession>A0A699Q5K8</accession>
<evidence type="ECO:0000256" key="1">
    <source>
        <dbReference type="SAM" id="MobiDB-lite"/>
    </source>
</evidence>
<feature type="compositionally biased region" description="Polar residues" evidence="1">
    <location>
        <begin position="72"/>
        <end position="84"/>
    </location>
</feature>
<evidence type="ECO:0000313" key="2">
    <source>
        <dbReference type="EMBL" id="GFC58796.1"/>
    </source>
</evidence>
<gene>
    <name evidence="2" type="ORF">Tci_830766</name>
</gene>
<feature type="non-terminal residue" evidence="2">
    <location>
        <position position="144"/>
    </location>
</feature>
<name>A0A699Q5K8_TANCI</name>
<proteinExistence type="predicted"/>
<organism evidence="2">
    <name type="scientific">Tanacetum cinerariifolium</name>
    <name type="common">Dalmatian daisy</name>
    <name type="synonym">Chrysanthemum cinerariifolium</name>
    <dbReference type="NCBI Taxonomy" id="118510"/>
    <lineage>
        <taxon>Eukaryota</taxon>
        <taxon>Viridiplantae</taxon>
        <taxon>Streptophyta</taxon>
        <taxon>Embryophyta</taxon>
        <taxon>Tracheophyta</taxon>
        <taxon>Spermatophyta</taxon>
        <taxon>Magnoliopsida</taxon>
        <taxon>eudicotyledons</taxon>
        <taxon>Gunneridae</taxon>
        <taxon>Pentapetalae</taxon>
        <taxon>asterids</taxon>
        <taxon>campanulids</taxon>
        <taxon>Asterales</taxon>
        <taxon>Asteraceae</taxon>
        <taxon>Asteroideae</taxon>
        <taxon>Anthemideae</taxon>
        <taxon>Anthemidinae</taxon>
        <taxon>Tanacetum</taxon>
    </lineage>
</organism>
<comment type="caution">
    <text evidence="2">The sequence shown here is derived from an EMBL/GenBank/DDBJ whole genome shotgun (WGS) entry which is preliminary data.</text>
</comment>
<dbReference type="EMBL" id="BKCJ010978918">
    <property type="protein sequence ID" value="GFC58796.1"/>
    <property type="molecule type" value="Genomic_DNA"/>
</dbReference>
<evidence type="ECO:0008006" key="3">
    <source>
        <dbReference type="Google" id="ProtNLM"/>
    </source>
</evidence>